<feature type="non-terminal residue" evidence="5">
    <location>
        <position position="143"/>
    </location>
</feature>
<organism evidence="5 6">
    <name type="scientific">Volvox reticuliferus</name>
    <dbReference type="NCBI Taxonomy" id="1737510"/>
    <lineage>
        <taxon>Eukaryota</taxon>
        <taxon>Viridiplantae</taxon>
        <taxon>Chlorophyta</taxon>
        <taxon>core chlorophytes</taxon>
        <taxon>Chlorophyceae</taxon>
        <taxon>CS clade</taxon>
        <taxon>Chlamydomonadales</taxon>
        <taxon>Volvocaceae</taxon>
        <taxon>Volvox</taxon>
    </lineage>
</organism>
<evidence type="ECO:0000256" key="1">
    <source>
        <dbReference type="ARBA" id="ARBA00007635"/>
    </source>
</evidence>
<keyword evidence="3" id="KW-0812">Transmembrane</keyword>
<proteinExistence type="inferred from homology"/>
<dbReference type="AlphaFoldDB" id="A0A8J4GVY5"/>
<dbReference type="InterPro" id="IPR000620">
    <property type="entry name" value="EamA_dom"/>
</dbReference>
<feature type="transmembrane region" description="Helical" evidence="3">
    <location>
        <begin position="43"/>
        <end position="63"/>
    </location>
</feature>
<evidence type="ECO:0000259" key="4">
    <source>
        <dbReference type="Pfam" id="PF00892"/>
    </source>
</evidence>
<dbReference type="InterPro" id="IPR039632">
    <property type="entry name" value="TMEM42"/>
</dbReference>
<dbReference type="PROSITE" id="PS51257">
    <property type="entry name" value="PROKAR_LIPOPROTEIN"/>
    <property type="match status" value="1"/>
</dbReference>
<dbReference type="InterPro" id="IPR037185">
    <property type="entry name" value="EmrE-like"/>
</dbReference>
<dbReference type="SUPFAM" id="SSF103481">
    <property type="entry name" value="Multidrug resistance efflux transporter EmrE"/>
    <property type="match status" value="1"/>
</dbReference>
<evidence type="ECO:0000256" key="3">
    <source>
        <dbReference type="SAM" id="Phobius"/>
    </source>
</evidence>
<dbReference type="PANTHER" id="PTHR31965">
    <property type="entry name" value="TRANSMEMBRANE PROTEIN 42"/>
    <property type="match status" value="1"/>
</dbReference>
<gene>
    <name evidence="5" type="ORF">Vretimale_18966</name>
</gene>
<keyword evidence="3" id="KW-1133">Transmembrane helix</keyword>
<dbReference type="Pfam" id="PF00892">
    <property type="entry name" value="EamA"/>
    <property type="match status" value="1"/>
</dbReference>
<accession>A0A8J4GVY5</accession>
<evidence type="ECO:0000313" key="5">
    <source>
        <dbReference type="EMBL" id="GIM16356.1"/>
    </source>
</evidence>
<dbReference type="PANTHER" id="PTHR31965:SF1">
    <property type="entry name" value="TRANSMEMBRANE PROTEIN 42"/>
    <property type="match status" value="1"/>
</dbReference>
<keyword evidence="3" id="KW-0472">Membrane</keyword>
<comment type="caution">
    <text evidence="5">The sequence shown here is derived from an EMBL/GenBank/DDBJ whole genome shotgun (WGS) entry which is preliminary data.</text>
</comment>
<dbReference type="EMBL" id="BNCQ01000077">
    <property type="protein sequence ID" value="GIM16356.1"/>
    <property type="molecule type" value="Genomic_DNA"/>
</dbReference>
<evidence type="ECO:0000313" key="6">
    <source>
        <dbReference type="Proteomes" id="UP000722791"/>
    </source>
</evidence>
<dbReference type="Proteomes" id="UP000722791">
    <property type="component" value="Unassembled WGS sequence"/>
</dbReference>
<reference evidence="5" key="1">
    <citation type="journal article" date="2021" name="Proc. Natl. Acad. Sci. U.S.A.">
        <title>Three genomes in the algal genus Volvox reveal the fate of a haploid sex-determining region after a transition to homothallism.</title>
        <authorList>
            <person name="Yamamoto K."/>
            <person name="Hamaji T."/>
            <person name="Kawai-Toyooka H."/>
            <person name="Matsuzaki R."/>
            <person name="Takahashi F."/>
            <person name="Nishimura Y."/>
            <person name="Kawachi M."/>
            <person name="Noguchi H."/>
            <person name="Minakuchi Y."/>
            <person name="Umen J.G."/>
            <person name="Toyoda A."/>
            <person name="Nozaki H."/>
        </authorList>
    </citation>
    <scope>NUCLEOTIDE SEQUENCE</scope>
    <source>
        <strain evidence="5">NIES-3785</strain>
    </source>
</reference>
<feature type="transmembrane region" description="Helical" evidence="3">
    <location>
        <begin position="100"/>
        <end position="121"/>
    </location>
</feature>
<evidence type="ECO:0000256" key="2">
    <source>
        <dbReference type="SAM" id="MobiDB-lite"/>
    </source>
</evidence>
<feature type="domain" description="EamA" evidence="4">
    <location>
        <begin position="41"/>
        <end position="117"/>
    </location>
</feature>
<feature type="region of interest" description="Disordered" evidence="2">
    <location>
        <begin position="124"/>
        <end position="143"/>
    </location>
</feature>
<dbReference type="GO" id="GO:0016020">
    <property type="term" value="C:membrane"/>
    <property type="evidence" value="ECO:0007669"/>
    <property type="project" value="InterPro"/>
</dbReference>
<name>A0A8J4GVY5_9CHLO</name>
<sequence>MRRQADRFPALWPGLLSACAGCCGAVAAVFGKAPGAFALGPAGHVLCYVMLFTCNAAMMALYLRSLQRLPSLQATVYSNAANIIATGLLGKLLYGEALGFRWLLGVACILLGIALVTAAAAPAPAAPPPLPPPLPPASPPSGS</sequence>
<dbReference type="Gene3D" id="1.10.3730.20">
    <property type="match status" value="1"/>
</dbReference>
<protein>
    <recommendedName>
        <fullName evidence="4">EamA domain-containing protein</fullName>
    </recommendedName>
</protein>
<comment type="similarity">
    <text evidence="1">Belongs to the drug/metabolite transporter (DMT) superfamily. Plant drug/metabolite exporter (P-DME) (TC 2.A.7.4) family.</text>
</comment>